<proteinExistence type="predicted"/>
<dbReference type="Gene3D" id="2.40.70.10">
    <property type="entry name" value="Acid Proteases"/>
    <property type="match status" value="1"/>
</dbReference>
<dbReference type="Pfam" id="PF08284">
    <property type="entry name" value="RVP_2"/>
    <property type="match status" value="1"/>
</dbReference>
<organism evidence="1">
    <name type="scientific">Arundo donax</name>
    <name type="common">Giant reed</name>
    <name type="synonym">Donax arundinaceus</name>
    <dbReference type="NCBI Taxonomy" id="35708"/>
    <lineage>
        <taxon>Eukaryota</taxon>
        <taxon>Viridiplantae</taxon>
        <taxon>Streptophyta</taxon>
        <taxon>Embryophyta</taxon>
        <taxon>Tracheophyta</taxon>
        <taxon>Spermatophyta</taxon>
        <taxon>Magnoliopsida</taxon>
        <taxon>Liliopsida</taxon>
        <taxon>Poales</taxon>
        <taxon>Poaceae</taxon>
        <taxon>PACMAD clade</taxon>
        <taxon>Arundinoideae</taxon>
        <taxon>Arundineae</taxon>
        <taxon>Arundo</taxon>
    </lineage>
</organism>
<evidence type="ECO:0000313" key="1">
    <source>
        <dbReference type="EMBL" id="JAD94815.1"/>
    </source>
</evidence>
<accession>A0A0A9EA72</accession>
<sequence length="64" mass="7916">MLCNKFVPRLEWWSQGHSFCQDTRVLPLRSYDMIIGYDWLEDFSPMWIHWGKRIMLFTHKGRRV</sequence>
<dbReference type="EMBL" id="GBRH01203080">
    <property type="protein sequence ID" value="JAD94815.1"/>
    <property type="molecule type" value="Transcribed_RNA"/>
</dbReference>
<protein>
    <submittedName>
        <fullName evidence="1">Uncharacterized protein</fullName>
    </submittedName>
</protein>
<name>A0A0A9EA72_ARUDO</name>
<reference evidence="1" key="2">
    <citation type="journal article" date="2015" name="Data Brief">
        <title>Shoot transcriptome of the giant reed, Arundo donax.</title>
        <authorList>
            <person name="Barrero R.A."/>
            <person name="Guerrero F.D."/>
            <person name="Moolhuijzen P."/>
            <person name="Goolsby J.A."/>
            <person name="Tidwell J."/>
            <person name="Bellgard S.E."/>
            <person name="Bellgard M.I."/>
        </authorList>
    </citation>
    <scope>NUCLEOTIDE SEQUENCE</scope>
    <source>
        <tissue evidence="1">Shoot tissue taken approximately 20 cm above the soil surface</tissue>
    </source>
</reference>
<dbReference type="AlphaFoldDB" id="A0A0A9EA72"/>
<dbReference type="InterPro" id="IPR021109">
    <property type="entry name" value="Peptidase_aspartic_dom_sf"/>
</dbReference>
<reference evidence="1" key="1">
    <citation type="submission" date="2014-09" db="EMBL/GenBank/DDBJ databases">
        <authorList>
            <person name="Magalhaes I.L.F."/>
            <person name="Oliveira U."/>
            <person name="Santos F.R."/>
            <person name="Vidigal T.H.D.A."/>
            <person name="Brescovit A.D."/>
            <person name="Santos A.J."/>
        </authorList>
    </citation>
    <scope>NUCLEOTIDE SEQUENCE</scope>
    <source>
        <tissue evidence="1">Shoot tissue taken approximately 20 cm above the soil surface</tissue>
    </source>
</reference>